<dbReference type="AlphaFoldDB" id="A0AA36CXB9"/>
<protein>
    <submittedName>
        <fullName evidence="2">Uncharacterized protein</fullName>
    </submittedName>
</protein>
<dbReference type="EMBL" id="CATQJA010002641">
    <property type="protein sequence ID" value="CAJ0575946.1"/>
    <property type="molecule type" value="Genomic_DNA"/>
</dbReference>
<evidence type="ECO:0000256" key="1">
    <source>
        <dbReference type="SAM" id="MobiDB-lite"/>
    </source>
</evidence>
<proteinExistence type="predicted"/>
<gene>
    <name evidence="2" type="ORF">MSPICULIGERA_LOCUS14246</name>
</gene>
<dbReference type="Proteomes" id="UP001177023">
    <property type="component" value="Unassembled WGS sequence"/>
</dbReference>
<sequence length="260" mass="29887">MAITRGSKRTAPSRNHRKPKTARQGTFKDWFPHTRALHLHGCHFCGEACLSSQKLHAHDCQDFRTFQEDNPLLYKSAKVFLLCGRCGDYSAFSKQDQFQNFIAAHERRFCLFLVVYFAVEEPACQQIVMQYTPRYSHIAEDACAECSDRPFQTIDEAEAHYRRKSHENQLPSYCTGCDEGFALKPLLWEHLVECEDIDEFAQALADLASNHTLQSNSPTNDFYKEANERFSVPLEFNFEKLSTRSPIPNALCTDPLARFS</sequence>
<accession>A0AA36CXB9</accession>
<reference evidence="2" key="1">
    <citation type="submission" date="2023-06" db="EMBL/GenBank/DDBJ databases">
        <authorList>
            <person name="Delattre M."/>
        </authorList>
    </citation>
    <scope>NUCLEOTIDE SEQUENCE</scope>
    <source>
        <strain evidence="2">AF72</strain>
    </source>
</reference>
<organism evidence="2 3">
    <name type="scientific">Mesorhabditis spiculigera</name>
    <dbReference type="NCBI Taxonomy" id="96644"/>
    <lineage>
        <taxon>Eukaryota</taxon>
        <taxon>Metazoa</taxon>
        <taxon>Ecdysozoa</taxon>
        <taxon>Nematoda</taxon>
        <taxon>Chromadorea</taxon>
        <taxon>Rhabditida</taxon>
        <taxon>Rhabditina</taxon>
        <taxon>Rhabditomorpha</taxon>
        <taxon>Rhabditoidea</taxon>
        <taxon>Rhabditidae</taxon>
        <taxon>Mesorhabditinae</taxon>
        <taxon>Mesorhabditis</taxon>
    </lineage>
</organism>
<feature type="region of interest" description="Disordered" evidence="1">
    <location>
        <begin position="1"/>
        <end position="24"/>
    </location>
</feature>
<feature type="non-terminal residue" evidence="2">
    <location>
        <position position="260"/>
    </location>
</feature>
<comment type="caution">
    <text evidence="2">The sequence shown here is derived from an EMBL/GenBank/DDBJ whole genome shotgun (WGS) entry which is preliminary data.</text>
</comment>
<name>A0AA36CXB9_9BILA</name>
<keyword evidence="3" id="KW-1185">Reference proteome</keyword>
<evidence type="ECO:0000313" key="3">
    <source>
        <dbReference type="Proteomes" id="UP001177023"/>
    </source>
</evidence>
<evidence type="ECO:0000313" key="2">
    <source>
        <dbReference type="EMBL" id="CAJ0575946.1"/>
    </source>
</evidence>